<feature type="coiled-coil region" evidence="13">
    <location>
        <begin position="199"/>
        <end position="233"/>
    </location>
</feature>
<dbReference type="GO" id="GO:0005743">
    <property type="term" value="C:mitochondrial inner membrane"/>
    <property type="evidence" value="ECO:0007669"/>
    <property type="project" value="UniProtKB-SubCell"/>
</dbReference>
<keyword evidence="6 12" id="KW-0809">Transit peptide</keyword>
<gene>
    <name evidence="15" type="ORF">BO97DRAFT_468920</name>
</gene>
<organism evidence="15 16">
    <name type="scientific">Aspergillus homomorphus (strain CBS 101889)</name>
    <dbReference type="NCBI Taxonomy" id="1450537"/>
    <lineage>
        <taxon>Eukaryota</taxon>
        <taxon>Fungi</taxon>
        <taxon>Dikarya</taxon>
        <taxon>Ascomycota</taxon>
        <taxon>Pezizomycotina</taxon>
        <taxon>Eurotiomycetes</taxon>
        <taxon>Eurotiomycetidae</taxon>
        <taxon>Eurotiales</taxon>
        <taxon>Aspergillaceae</taxon>
        <taxon>Aspergillus</taxon>
        <taxon>Aspergillus subgen. Circumdati</taxon>
    </lineage>
</organism>
<dbReference type="PANTHER" id="PTHR31961">
    <property type="entry name" value="SENSITIVE TO HIGH EXPRESSION PROTEIN 9, MITOCHONDRIAL"/>
    <property type="match status" value="1"/>
</dbReference>
<feature type="compositionally biased region" description="Basic and acidic residues" evidence="14">
    <location>
        <begin position="98"/>
        <end position="108"/>
    </location>
</feature>
<keyword evidence="16" id="KW-1185">Reference proteome</keyword>
<feature type="region of interest" description="Disordered" evidence="14">
    <location>
        <begin position="414"/>
        <end position="433"/>
    </location>
</feature>
<dbReference type="InterPro" id="IPR008839">
    <property type="entry name" value="MDM33_fungi"/>
</dbReference>
<evidence type="ECO:0000256" key="4">
    <source>
        <dbReference type="ARBA" id="ARBA00022692"/>
    </source>
</evidence>
<dbReference type="OrthoDB" id="5595506at2759"/>
<keyword evidence="5 12" id="KW-0999">Mitochondrion inner membrane</keyword>
<dbReference type="VEuPathDB" id="FungiDB:BO97DRAFT_468920"/>
<dbReference type="Proteomes" id="UP000248961">
    <property type="component" value="Unassembled WGS sequence"/>
</dbReference>
<feature type="region of interest" description="Disordered" evidence="14">
    <location>
        <begin position="13"/>
        <end position="46"/>
    </location>
</feature>
<keyword evidence="8 13" id="KW-0175">Coiled coil</keyword>
<comment type="subunit">
    <text evidence="3 12">Homooligomer.</text>
</comment>
<dbReference type="RefSeq" id="XP_025553614.1">
    <property type="nucleotide sequence ID" value="XM_025699793.1"/>
</dbReference>
<dbReference type="EMBL" id="KZ824274">
    <property type="protein sequence ID" value="RAL14460.1"/>
    <property type="molecule type" value="Genomic_DNA"/>
</dbReference>
<proteinExistence type="inferred from homology"/>
<feature type="compositionally biased region" description="Low complexity" evidence="14">
    <location>
        <begin position="424"/>
        <end position="433"/>
    </location>
</feature>
<evidence type="ECO:0000256" key="2">
    <source>
        <dbReference type="ARBA" id="ARBA00007472"/>
    </source>
</evidence>
<evidence type="ECO:0000256" key="11">
    <source>
        <dbReference type="ARBA" id="ARBA00024807"/>
    </source>
</evidence>
<dbReference type="GO" id="GO:0007007">
    <property type="term" value="P:inner mitochondrial membrane organization"/>
    <property type="evidence" value="ECO:0007669"/>
    <property type="project" value="TreeGrafter"/>
</dbReference>
<feature type="region of interest" description="Disordered" evidence="14">
    <location>
        <begin position="81"/>
        <end position="160"/>
    </location>
</feature>
<evidence type="ECO:0000256" key="13">
    <source>
        <dbReference type="SAM" id="Coils"/>
    </source>
</evidence>
<evidence type="ECO:0000256" key="14">
    <source>
        <dbReference type="SAM" id="MobiDB-lite"/>
    </source>
</evidence>
<dbReference type="Pfam" id="PF05546">
    <property type="entry name" value="She9_MDM33"/>
    <property type="match status" value="1"/>
</dbReference>
<evidence type="ECO:0000256" key="7">
    <source>
        <dbReference type="ARBA" id="ARBA00022989"/>
    </source>
</evidence>
<feature type="transmembrane region" description="Helical" evidence="12">
    <location>
        <begin position="504"/>
        <end position="525"/>
    </location>
</feature>
<protein>
    <recommendedName>
        <fullName evidence="12">Sensitive to high expression protein 9, mitochondrial</fullName>
    </recommendedName>
</protein>
<keyword evidence="10 12" id="KW-0472">Membrane</keyword>
<feature type="coiled-coil region" evidence="13">
    <location>
        <begin position="269"/>
        <end position="300"/>
    </location>
</feature>
<feature type="compositionally biased region" description="Low complexity" evidence="14">
    <location>
        <begin position="142"/>
        <end position="151"/>
    </location>
</feature>
<evidence type="ECO:0000256" key="8">
    <source>
        <dbReference type="ARBA" id="ARBA00023054"/>
    </source>
</evidence>
<reference evidence="15 16" key="1">
    <citation type="submission" date="2018-02" db="EMBL/GenBank/DDBJ databases">
        <title>The genomes of Aspergillus section Nigri reveals drivers in fungal speciation.</title>
        <authorList>
            <consortium name="DOE Joint Genome Institute"/>
            <person name="Vesth T.C."/>
            <person name="Nybo J."/>
            <person name="Theobald S."/>
            <person name="Brandl J."/>
            <person name="Frisvad J.C."/>
            <person name="Nielsen K.F."/>
            <person name="Lyhne E.K."/>
            <person name="Kogle M.E."/>
            <person name="Kuo A."/>
            <person name="Riley R."/>
            <person name="Clum A."/>
            <person name="Nolan M."/>
            <person name="Lipzen A."/>
            <person name="Salamov A."/>
            <person name="Henrissat B."/>
            <person name="Wiebenga A."/>
            <person name="De vries R.P."/>
            <person name="Grigoriev I.V."/>
            <person name="Mortensen U.H."/>
            <person name="Andersen M.R."/>
            <person name="Baker S.E."/>
        </authorList>
    </citation>
    <scope>NUCLEOTIDE SEQUENCE [LARGE SCALE GENOMIC DNA]</scope>
    <source>
        <strain evidence="15 16">CBS 101889</strain>
    </source>
</reference>
<comment type="similarity">
    <text evidence="2 12">Belongs to the SHE9 family.</text>
</comment>
<name>A0A395I315_ASPHC</name>
<evidence type="ECO:0000256" key="3">
    <source>
        <dbReference type="ARBA" id="ARBA00011182"/>
    </source>
</evidence>
<feature type="compositionally biased region" description="Basic and acidic residues" evidence="14">
    <location>
        <begin position="131"/>
        <end position="141"/>
    </location>
</feature>
<keyword evidence="9 12" id="KW-0496">Mitochondrion</keyword>
<evidence type="ECO:0000313" key="16">
    <source>
        <dbReference type="Proteomes" id="UP000248961"/>
    </source>
</evidence>
<evidence type="ECO:0000313" key="15">
    <source>
        <dbReference type="EMBL" id="RAL14460.1"/>
    </source>
</evidence>
<keyword evidence="4 12" id="KW-0812">Transmembrane</keyword>
<dbReference type="AlphaFoldDB" id="A0A395I315"/>
<feature type="compositionally biased region" description="Low complexity" evidence="14">
    <location>
        <begin position="112"/>
        <end position="123"/>
    </location>
</feature>
<dbReference type="GeneID" id="37204082"/>
<keyword evidence="7 12" id="KW-1133">Transmembrane helix</keyword>
<dbReference type="PANTHER" id="PTHR31961:SF3">
    <property type="entry name" value="SENSITIVE TO HIGH EXPRESSION PROTEIN 9, MITOCHONDRIAL"/>
    <property type="match status" value="1"/>
</dbReference>
<evidence type="ECO:0000256" key="1">
    <source>
        <dbReference type="ARBA" id="ARBA00004448"/>
    </source>
</evidence>
<feature type="compositionally biased region" description="Low complexity" evidence="14">
    <location>
        <begin position="13"/>
        <end position="26"/>
    </location>
</feature>
<comment type="function">
    <text evidence="11">Required for the maintenance of the structure of the mitochondrial inner membrane. Involved in mitochondrial morphology. Causes growth arrest when highly overexpressed.</text>
</comment>
<accession>A0A395I315</accession>
<feature type="transmembrane region" description="Helical" evidence="12">
    <location>
        <begin position="318"/>
        <end position="338"/>
    </location>
</feature>
<evidence type="ECO:0000256" key="9">
    <source>
        <dbReference type="ARBA" id="ARBA00023128"/>
    </source>
</evidence>
<sequence length="528" mass="58354">MQSMPLLLRQSFRSSVSSLARTTSSRPVRRPLLPAAGPQDLYHGRDTPRRFSVCLRCQFRSQPSRYSSNEPEKKHDVIILGAPADSKPSPPPSNSPEESQHVESDAGRDTSAAAAADIAEEQAPTSATTEPTEKREGKQEDAGAADAAGSGSEPGGLPSYLENRRSQFAKQFSSVMDNLQSNIFVAGQRLNDLTGYSSIEALKKDIQFQEERLRSARRQVRAAKDAYAAAINNRSTSQREVNELLQRKHAWSAADLERFTHLYRNDHTNEVAENEAQAALSEAEREAEEAATQLNKSILSRYHEEQVWSDKIRRMSTWGTWGLMGVNVLLFLIFQIAVEPWRRKRLVKGFEEKVIEAIEKEKALNQAQILNLQSEFSQQVAASAAKAESAALAAATASEPETLAVVASEADAASEAVPNEQEVPAPETITPEPEAPISIQDPSSSHMNFNSNNNNNNRLENVLQTCKSHYSRIPPYGTLIDSTRRYLRDLFSDRQITMTQRDHSILAIQSAAAGATVIGLLAFFIRPQ</sequence>
<evidence type="ECO:0000256" key="12">
    <source>
        <dbReference type="RuleBase" id="RU364128"/>
    </source>
</evidence>
<evidence type="ECO:0000256" key="6">
    <source>
        <dbReference type="ARBA" id="ARBA00022946"/>
    </source>
</evidence>
<evidence type="ECO:0000256" key="10">
    <source>
        <dbReference type="ARBA" id="ARBA00023136"/>
    </source>
</evidence>
<evidence type="ECO:0000256" key="5">
    <source>
        <dbReference type="ARBA" id="ARBA00022792"/>
    </source>
</evidence>
<comment type="subcellular location">
    <subcellularLocation>
        <location evidence="1 12">Mitochondrion inner membrane</location>
        <topology evidence="1 12">Multi-pass membrane protein</topology>
    </subcellularLocation>
</comment>